<dbReference type="GO" id="GO:0016639">
    <property type="term" value="F:oxidoreductase activity, acting on the CH-NH2 group of donors, NAD or NADP as acceptor"/>
    <property type="evidence" value="ECO:0007669"/>
    <property type="project" value="InterPro"/>
</dbReference>
<protein>
    <submittedName>
        <fullName evidence="7">NADPH-dependent glutamate synthase beta chain orrelated oxidoreductase</fullName>
    </submittedName>
</protein>
<dbReference type="SUPFAM" id="SSF46548">
    <property type="entry name" value="alpha-helical ferredoxin"/>
    <property type="match status" value="1"/>
</dbReference>
<name>A0A897NVM8_9EURY</name>
<dbReference type="RefSeq" id="WP_229120868.1">
    <property type="nucleotide sequence ID" value="NZ_CP064791.1"/>
</dbReference>
<dbReference type="InterPro" id="IPR036188">
    <property type="entry name" value="FAD/NAD-bd_sf"/>
</dbReference>
<dbReference type="NCBIfam" id="TIGR01317">
    <property type="entry name" value="GOGAT_sm_gam"/>
    <property type="match status" value="1"/>
</dbReference>
<comment type="pathway">
    <text evidence="4">Amino-acid biosynthesis.</text>
</comment>
<keyword evidence="2" id="KW-0560">Oxidoreductase</keyword>
<dbReference type="Proteomes" id="UP000663292">
    <property type="component" value="Chromosome"/>
</dbReference>
<keyword evidence="1" id="KW-0028">Amino-acid biosynthesis</keyword>
<keyword evidence="8" id="KW-1185">Reference proteome</keyword>
<dbReference type="InterPro" id="IPR017896">
    <property type="entry name" value="4Fe4S_Fe-S-bd"/>
</dbReference>
<reference evidence="7 8" key="1">
    <citation type="submission" date="2020-11" db="EMBL/GenBank/DDBJ databases">
        <title>Carbohydrate-dependent, anaerobic sulfur respiration: A novel catabolism in halophilic archaea.</title>
        <authorList>
            <person name="Sorokin D.Y."/>
            <person name="Messina E."/>
            <person name="Smedile F."/>
            <person name="La Cono V."/>
            <person name="Hallsworth J.E."/>
            <person name="Yakimov M.M."/>
        </authorList>
    </citation>
    <scope>NUCLEOTIDE SEQUENCE [LARGE SCALE GENOMIC DNA]</scope>
    <source>
        <strain evidence="7 8">HSR-Est</strain>
    </source>
</reference>
<dbReference type="PRINTS" id="PR00419">
    <property type="entry name" value="ADXRDTASE"/>
</dbReference>
<dbReference type="PROSITE" id="PS51379">
    <property type="entry name" value="4FE4S_FER_2"/>
    <property type="match status" value="1"/>
</dbReference>
<dbReference type="AlphaFoldDB" id="A0A897NVM8"/>
<dbReference type="SUPFAM" id="SSF51971">
    <property type="entry name" value="Nucleotide-binding domain"/>
    <property type="match status" value="2"/>
</dbReference>
<dbReference type="GO" id="GO:0051536">
    <property type="term" value="F:iron-sulfur cluster binding"/>
    <property type="evidence" value="ECO:0007669"/>
    <property type="project" value="InterPro"/>
</dbReference>
<feature type="region of interest" description="Disordered" evidence="5">
    <location>
        <begin position="1"/>
        <end position="30"/>
    </location>
</feature>
<dbReference type="PANTHER" id="PTHR43100">
    <property type="entry name" value="GLUTAMATE SYNTHASE [NADPH] SMALL CHAIN"/>
    <property type="match status" value="1"/>
</dbReference>
<dbReference type="InterPro" id="IPR023753">
    <property type="entry name" value="FAD/NAD-binding_dom"/>
</dbReference>
<dbReference type="PANTHER" id="PTHR43100:SF1">
    <property type="entry name" value="GLUTAMATE SYNTHASE [NADPH] SMALL CHAIN"/>
    <property type="match status" value="1"/>
</dbReference>
<evidence type="ECO:0000256" key="4">
    <source>
        <dbReference type="ARBA" id="ARBA00029440"/>
    </source>
</evidence>
<dbReference type="Gene3D" id="1.10.1060.10">
    <property type="entry name" value="Alpha-helical ferredoxin"/>
    <property type="match status" value="1"/>
</dbReference>
<accession>A0A897NVM8</accession>
<dbReference type="Pfam" id="PF14691">
    <property type="entry name" value="Fer4_20"/>
    <property type="match status" value="1"/>
</dbReference>
<dbReference type="Gene3D" id="3.50.50.60">
    <property type="entry name" value="FAD/NAD(P)-binding domain"/>
    <property type="match status" value="2"/>
</dbReference>
<dbReference type="InterPro" id="IPR009051">
    <property type="entry name" value="Helical_ferredxn"/>
</dbReference>
<evidence type="ECO:0000259" key="6">
    <source>
        <dbReference type="PROSITE" id="PS51379"/>
    </source>
</evidence>
<dbReference type="InterPro" id="IPR051394">
    <property type="entry name" value="Glutamate_Synthase"/>
</dbReference>
<keyword evidence="3" id="KW-0314">Glutamate biosynthesis</keyword>
<sequence>MSKDHPDGYLKNEREPIHKRDPDERKGDFEEIWEQKWDEDHLKSQGERCMSCGTPACMSGCPIGNIIPDWNDLVYRGDWKRALERLHATNNFPEFTGYNCPAPCENTCTLKYNDDPVTIKSIERAIVDRGWEEGWIEPDPPQQRTDEEVAIVGSGPAGLAAAQQLNRAGHHVTVYERDENPGGLMRYGIPDAKFSKAKVERRIDQLRQEGITFECGVEVGEDIPVETLETEYDAACIAVGSQKPIELPIEGRELDGIHRAMEYLPRANPGQSDGMAVPEAMDADGKSVVVLGGGDTGADCVGTAHRQGAEQVVQIELLPKPPEERPDGNQWPDQPQTYEKSYSQEEGGVEEYCVDTQAFRDTDGDGAVDTLVADRVEWDEGEDGDWEKTVVEEDIHVDADMVLLAVGFTGPESTPFDPLDIEMTENGTFATDDSHMTSVDGVFAAGDANSGPSLIVWAIGDGRDVARHIDEYLTGETDLPPSLETPNELVVSRQ</sequence>
<dbReference type="GeneID" id="68858723"/>
<proteinExistence type="predicted"/>
<dbReference type="EMBL" id="CP064791">
    <property type="protein sequence ID" value="QSG15605.1"/>
    <property type="molecule type" value="Genomic_DNA"/>
</dbReference>
<evidence type="ECO:0000313" key="8">
    <source>
        <dbReference type="Proteomes" id="UP000663292"/>
    </source>
</evidence>
<evidence type="ECO:0000256" key="3">
    <source>
        <dbReference type="ARBA" id="ARBA00023164"/>
    </source>
</evidence>
<dbReference type="InterPro" id="IPR028261">
    <property type="entry name" value="DPD_II"/>
</dbReference>
<feature type="domain" description="4Fe-4S ferredoxin-type" evidence="6">
    <location>
        <begin position="40"/>
        <end position="71"/>
    </location>
</feature>
<organism evidence="7 8">
    <name type="scientific">Halapricum desulfuricans</name>
    <dbReference type="NCBI Taxonomy" id="2841257"/>
    <lineage>
        <taxon>Archaea</taxon>
        <taxon>Methanobacteriati</taxon>
        <taxon>Methanobacteriota</taxon>
        <taxon>Stenosarchaea group</taxon>
        <taxon>Halobacteria</taxon>
        <taxon>Halobacteriales</taxon>
        <taxon>Haloarculaceae</taxon>
        <taxon>Halapricum</taxon>
    </lineage>
</organism>
<evidence type="ECO:0000256" key="1">
    <source>
        <dbReference type="ARBA" id="ARBA00022605"/>
    </source>
</evidence>
<gene>
    <name evidence="7" type="primary">gltD</name>
    <name evidence="7" type="ORF">HSEST_2089</name>
</gene>
<dbReference type="InterPro" id="IPR006005">
    <property type="entry name" value="Glut_synth_ssu1"/>
</dbReference>
<dbReference type="GO" id="GO:0006537">
    <property type="term" value="P:glutamate biosynthetic process"/>
    <property type="evidence" value="ECO:0007669"/>
    <property type="project" value="UniProtKB-KW"/>
</dbReference>
<evidence type="ECO:0000256" key="5">
    <source>
        <dbReference type="SAM" id="MobiDB-lite"/>
    </source>
</evidence>
<evidence type="ECO:0000313" key="7">
    <source>
        <dbReference type="EMBL" id="QSG15605.1"/>
    </source>
</evidence>
<evidence type="ECO:0000256" key="2">
    <source>
        <dbReference type="ARBA" id="ARBA00023002"/>
    </source>
</evidence>
<dbReference type="Pfam" id="PF07992">
    <property type="entry name" value="Pyr_redox_2"/>
    <property type="match status" value="1"/>
</dbReference>